<dbReference type="Proteomes" id="UP000199036">
    <property type="component" value="Unassembled WGS sequence"/>
</dbReference>
<keyword evidence="2" id="KW-1185">Reference proteome</keyword>
<sequence>MTTTFKPIEKEDIAHLVFPTTDVLTDKHEIFQRKQDLEKAMAMGNTDHVKIEIFFEDDTNQLVTNTTVWAVTPEHLVLKKGVTIPVNRIYRII</sequence>
<reference evidence="2" key="1">
    <citation type="submission" date="2016-10" db="EMBL/GenBank/DDBJ databases">
        <authorList>
            <person name="Varghese N."/>
            <person name="Submissions S."/>
        </authorList>
    </citation>
    <scope>NUCLEOTIDE SEQUENCE [LARGE SCALE GENOMIC DNA]</scope>
    <source>
        <strain evidence="2">DS-12</strain>
    </source>
</reference>
<protein>
    <submittedName>
        <fullName evidence="1">Uncharacterized protein</fullName>
    </submittedName>
</protein>
<dbReference type="RefSeq" id="WP_091517332.1">
    <property type="nucleotide sequence ID" value="NZ_FOVI01000001.1"/>
</dbReference>
<accession>A0A1I4W3M7</accession>
<name>A0A1I4W3M7_9FLAO</name>
<proteinExistence type="predicted"/>
<dbReference type="OrthoDB" id="982075at2"/>
<evidence type="ECO:0000313" key="1">
    <source>
        <dbReference type="EMBL" id="SFN08085.1"/>
    </source>
</evidence>
<dbReference type="AlphaFoldDB" id="A0A1I4W3M7"/>
<gene>
    <name evidence="1" type="ORF">SAMN05421741_10147</name>
</gene>
<dbReference type="EMBL" id="FOVI01000001">
    <property type="protein sequence ID" value="SFN08085.1"/>
    <property type="molecule type" value="Genomic_DNA"/>
</dbReference>
<dbReference type="STRING" id="913024.SAMN05421741_10147"/>
<organism evidence="1 2">
    <name type="scientific">Paenimyroides ummariense</name>
    <dbReference type="NCBI Taxonomy" id="913024"/>
    <lineage>
        <taxon>Bacteria</taxon>
        <taxon>Pseudomonadati</taxon>
        <taxon>Bacteroidota</taxon>
        <taxon>Flavobacteriia</taxon>
        <taxon>Flavobacteriales</taxon>
        <taxon>Flavobacteriaceae</taxon>
        <taxon>Paenimyroides</taxon>
    </lineage>
</organism>
<evidence type="ECO:0000313" key="2">
    <source>
        <dbReference type="Proteomes" id="UP000199036"/>
    </source>
</evidence>